<name>A0A2I0A155_9ASPA</name>
<keyword evidence="3" id="KW-1185">Reference proteome</keyword>
<proteinExistence type="predicted"/>
<feature type="region of interest" description="Disordered" evidence="1">
    <location>
        <begin position="1"/>
        <end position="56"/>
    </location>
</feature>
<evidence type="ECO:0000256" key="1">
    <source>
        <dbReference type="SAM" id="MobiDB-lite"/>
    </source>
</evidence>
<reference evidence="2 3" key="1">
    <citation type="journal article" date="2017" name="Nature">
        <title>The Apostasia genome and the evolution of orchids.</title>
        <authorList>
            <person name="Zhang G.Q."/>
            <person name="Liu K.W."/>
            <person name="Li Z."/>
            <person name="Lohaus R."/>
            <person name="Hsiao Y.Y."/>
            <person name="Niu S.C."/>
            <person name="Wang J.Y."/>
            <person name="Lin Y.C."/>
            <person name="Xu Q."/>
            <person name="Chen L.J."/>
            <person name="Yoshida K."/>
            <person name="Fujiwara S."/>
            <person name="Wang Z.W."/>
            <person name="Zhang Y.Q."/>
            <person name="Mitsuda N."/>
            <person name="Wang M."/>
            <person name="Liu G.H."/>
            <person name="Pecoraro L."/>
            <person name="Huang H.X."/>
            <person name="Xiao X.J."/>
            <person name="Lin M."/>
            <person name="Wu X.Y."/>
            <person name="Wu W.L."/>
            <person name="Chen Y.Y."/>
            <person name="Chang S.B."/>
            <person name="Sakamoto S."/>
            <person name="Ohme-Takagi M."/>
            <person name="Yagi M."/>
            <person name="Zeng S.J."/>
            <person name="Shen C.Y."/>
            <person name="Yeh C.M."/>
            <person name="Luo Y.B."/>
            <person name="Tsai W.C."/>
            <person name="Van de Peer Y."/>
            <person name="Liu Z.J."/>
        </authorList>
    </citation>
    <scope>NUCLEOTIDE SEQUENCE [LARGE SCALE GENOMIC DNA]</scope>
    <source>
        <strain evidence="3">cv. Shenzhen</strain>
        <tissue evidence="2">Stem</tissue>
    </source>
</reference>
<gene>
    <name evidence="2" type="ORF">AXF42_Ash014185</name>
</gene>
<protein>
    <submittedName>
        <fullName evidence="2">Uncharacterized protein</fullName>
    </submittedName>
</protein>
<organism evidence="2 3">
    <name type="scientific">Apostasia shenzhenica</name>
    <dbReference type="NCBI Taxonomy" id="1088818"/>
    <lineage>
        <taxon>Eukaryota</taxon>
        <taxon>Viridiplantae</taxon>
        <taxon>Streptophyta</taxon>
        <taxon>Embryophyta</taxon>
        <taxon>Tracheophyta</taxon>
        <taxon>Spermatophyta</taxon>
        <taxon>Magnoliopsida</taxon>
        <taxon>Liliopsida</taxon>
        <taxon>Asparagales</taxon>
        <taxon>Orchidaceae</taxon>
        <taxon>Apostasioideae</taxon>
        <taxon>Apostasia</taxon>
    </lineage>
</organism>
<accession>A0A2I0A155</accession>
<dbReference type="AlphaFoldDB" id="A0A2I0A155"/>
<sequence>MASMKAERPLTSQVPMRLTNKEENKAAGPKTNKTISPKPAPKKAEQKPRATTKKVQLSGLTTLPKLRNGQAGISLFVFRVEIIMNTPLIKPKMHHRRSRTGNSTHNYNADGMNEKQEHIRIPFL</sequence>
<dbReference type="Proteomes" id="UP000236161">
    <property type="component" value="Unassembled WGS sequence"/>
</dbReference>
<evidence type="ECO:0000313" key="2">
    <source>
        <dbReference type="EMBL" id="PKA49283.1"/>
    </source>
</evidence>
<dbReference type="EMBL" id="KZ452039">
    <property type="protein sequence ID" value="PKA49283.1"/>
    <property type="molecule type" value="Genomic_DNA"/>
</dbReference>
<evidence type="ECO:0000313" key="3">
    <source>
        <dbReference type="Proteomes" id="UP000236161"/>
    </source>
</evidence>